<evidence type="ECO:0000259" key="8">
    <source>
        <dbReference type="Pfam" id="PF05375"/>
    </source>
</evidence>
<dbReference type="EMBL" id="KB741291">
    <property type="protein sequence ID" value="ENN70581.1"/>
    <property type="molecule type" value="Genomic_DNA"/>
</dbReference>
<keyword evidence="4" id="KW-0722">Serine protease inhibitor</keyword>
<evidence type="ECO:0000256" key="3">
    <source>
        <dbReference type="ARBA" id="ARBA00022690"/>
    </source>
</evidence>
<reference evidence="9 11" key="1">
    <citation type="journal article" date="2013" name="Genome Biol.">
        <title>Draft genome of the mountain pine beetle, Dendroctonus ponderosae Hopkins, a major forest pest.</title>
        <authorList>
            <person name="Keeling C.I."/>
            <person name="Yuen M.M."/>
            <person name="Liao N.Y."/>
            <person name="Docking T.R."/>
            <person name="Chan S.K."/>
            <person name="Taylor G.A."/>
            <person name="Palmquist D.L."/>
            <person name="Jackman S.D."/>
            <person name="Nguyen A."/>
            <person name="Li M."/>
            <person name="Henderson H."/>
            <person name="Janes J.K."/>
            <person name="Zhao Y."/>
            <person name="Pandoh P."/>
            <person name="Moore R."/>
            <person name="Sperling F.A."/>
            <person name="Huber D.P."/>
            <person name="Birol I."/>
            <person name="Jones S.J."/>
            <person name="Bohlmann J."/>
        </authorList>
    </citation>
    <scope>NUCLEOTIDE SEQUENCE</scope>
</reference>
<dbReference type="SUPFAM" id="SSF57283">
    <property type="entry name" value="PMP inhibitors"/>
    <property type="match status" value="1"/>
</dbReference>
<accession>N6TQL7</accession>
<protein>
    <recommendedName>
        <fullName evidence="8">Pacifastin domain-containing protein</fullName>
    </recommendedName>
</protein>
<feature type="chain" id="PRO_5009707605" description="Pacifastin domain-containing protein" evidence="7">
    <location>
        <begin position="19"/>
        <end position="77"/>
    </location>
</feature>
<proteinExistence type="inferred from homology"/>
<dbReference type="GO" id="GO:0004867">
    <property type="term" value="F:serine-type endopeptidase inhibitor activity"/>
    <property type="evidence" value="ECO:0007669"/>
    <property type="project" value="UniProtKB-KW"/>
</dbReference>
<organism evidence="9">
    <name type="scientific">Dendroctonus ponderosae</name>
    <name type="common">Mountain pine beetle</name>
    <dbReference type="NCBI Taxonomy" id="77166"/>
    <lineage>
        <taxon>Eukaryota</taxon>
        <taxon>Metazoa</taxon>
        <taxon>Ecdysozoa</taxon>
        <taxon>Arthropoda</taxon>
        <taxon>Hexapoda</taxon>
        <taxon>Insecta</taxon>
        <taxon>Pterygota</taxon>
        <taxon>Neoptera</taxon>
        <taxon>Endopterygota</taxon>
        <taxon>Coleoptera</taxon>
        <taxon>Polyphaga</taxon>
        <taxon>Cucujiformia</taxon>
        <taxon>Curculionidae</taxon>
        <taxon>Scolytinae</taxon>
        <taxon>Dendroctonus</taxon>
    </lineage>
</organism>
<evidence type="ECO:0000256" key="2">
    <source>
        <dbReference type="ARBA" id="ARBA00022525"/>
    </source>
</evidence>
<dbReference type="InterPro" id="IPR008037">
    <property type="entry name" value="Pacifastin_dom"/>
</dbReference>
<comment type="subcellular location">
    <subcellularLocation>
        <location evidence="1">Secreted</location>
    </subcellularLocation>
</comment>
<keyword evidence="5" id="KW-1015">Disulfide bond</keyword>
<evidence type="ECO:0000256" key="5">
    <source>
        <dbReference type="ARBA" id="ARBA00023157"/>
    </source>
</evidence>
<dbReference type="InterPro" id="IPR036201">
    <property type="entry name" value="Pacifastin_dom_sf"/>
</dbReference>
<feature type="non-terminal residue" evidence="9">
    <location>
        <position position="1"/>
    </location>
</feature>
<evidence type="ECO:0000313" key="10">
    <source>
        <dbReference type="EMBL" id="ERL84455.1"/>
    </source>
</evidence>
<evidence type="ECO:0000256" key="6">
    <source>
        <dbReference type="ARBA" id="ARBA00029459"/>
    </source>
</evidence>
<evidence type="ECO:0000313" key="9">
    <source>
        <dbReference type="EMBL" id="ENN70581.1"/>
    </source>
</evidence>
<evidence type="ECO:0000256" key="7">
    <source>
        <dbReference type="SAM" id="SignalP"/>
    </source>
</evidence>
<evidence type="ECO:0000256" key="4">
    <source>
        <dbReference type="ARBA" id="ARBA00022900"/>
    </source>
</evidence>
<evidence type="ECO:0000256" key="1">
    <source>
        <dbReference type="ARBA" id="ARBA00004613"/>
    </source>
</evidence>
<dbReference type="EMBL" id="KB631579">
    <property type="protein sequence ID" value="ERL84455.1"/>
    <property type="molecule type" value="Genomic_DNA"/>
</dbReference>
<dbReference type="GO" id="GO:0005576">
    <property type="term" value="C:extracellular region"/>
    <property type="evidence" value="ECO:0007669"/>
    <property type="project" value="UniProtKB-SubCell"/>
</dbReference>
<dbReference type="Proteomes" id="UP000030742">
    <property type="component" value="Unassembled WGS sequence"/>
</dbReference>
<dbReference type="Pfam" id="PF05375">
    <property type="entry name" value="Pacifastin_I"/>
    <property type="match status" value="1"/>
</dbReference>
<name>N6TQL7_DENPD</name>
<gene>
    <name evidence="10" type="ORF">D910_01887</name>
    <name evidence="9" type="ORF">YQE_12756</name>
</gene>
<evidence type="ECO:0000313" key="11">
    <source>
        <dbReference type="Proteomes" id="UP000030742"/>
    </source>
</evidence>
<sequence>MNTHILFCLVLVVAAAESAKLHVQQPAVANKIKKRNVVTPKDANEPCKDGDITSFDNNCNMCTCSNGLWACTLKFCL</sequence>
<feature type="signal peptide" evidence="7">
    <location>
        <begin position="1"/>
        <end position="18"/>
    </location>
</feature>
<keyword evidence="3" id="KW-0646">Protease inhibitor</keyword>
<keyword evidence="2" id="KW-0964">Secreted</keyword>
<dbReference type="HOGENOM" id="CLU_2640660_0_0_1"/>
<feature type="domain" description="Pacifastin" evidence="8">
    <location>
        <begin position="47"/>
        <end position="77"/>
    </location>
</feature>
<dbReference type="OrthoDB" id="10026631at2759"/>
<comment type="similarity">
    <text evidence="6">Belongs to the protease inhibitor I19 family.</text>
</comment>
<keyword evidence="7" id="KW-0732">Signal</keyword>
<dbReference type="AlphaFoldDB" id="N6TQL7"/>